<accession>A0A1J7H8S0</accession>
<sequence length="664" mass="75744">MSTILLSTTKLQEEYFKSSPQDVSAATNLEHLVFGLGSGKTLWSKRKEYVRLYWKPNKMRGCVFVGTLPNENNNDTSIPPLCLSSNTSKFHYTWGPKGHLSANRMTLIVKDIVEMNYSNVRWYVFGDDDTIFFPENLVKTLSKYDHRLWYYIGAHSESYLSSQYFSFGMAFGGGGFAISSSLAKVLAKVIDSCIERYHYLYGSDARTYSCITELGVGLTQEPGFHQVDMRGTSKLLNVHSSLEDVFEPTTLDHLVFGIASSKASWPKRKEYAKLWWKPNNNKMRGCVFVDSIPPKKDHTSNDTHLPPLCISEDTSRFRYTFRNGLRSAIRVARVVKEIVALNHSNVRWYVFGDDDTIFFPANIVKTLSKYDHRLWYYVGANSESCKQDWFFSFGMAYGGGGFAISSSLAKVLAKVFDSCIERYPHLYGSDGRVYSCITELGVTLTLEPGFHQVDLKGNIFGLLASHPITPLLSLHHLDSTNPIFPNMTTTKSLQHLLEAANVDSQRMLQQTVCYHKQFSWTISVSWGYVVQIFSNHVSLPDILKVQETFKEWKPKNDIAGAYTFNTIPLHHDPCKRPITFYLDNVSSGKNGITISSYRKSFQNCSYKMESVQKMEVIKVFTNKLDLSIKQAPRRHCCDVLPSRARDQMEITIRECKDDELIYMH</sequence>
<dbReference type="STRING" id="3871.A0A1J7H8S0"/>
<dbReference type="Gramene" id="OIW09240">
    <property type="protein sequence ID" value="OIW09240"/>
    <property type="gene ID" value="TanjilG_26453"/>
</dbReference>
<evidence type="ECO:0000313" key="2">
    <source>
        <dbReference type="Proteomes" id="UP000188354"/>
    </source>
</evidence>
<name>A0A1J7H8S0_LUPAN</name>
<dbReference type="Pfam" id="PF04646">
    <property type="entry name" value="DUF604"/>
    <property type="match status" value="2"/>
</dbReference>
<reference evidence="1 2" key="1">
    <citation type="journal article" date="2017" name="Plant Biotechnol. J.">
        <title>A comprehensive draft genome sequence for lupin (Lupinus angustifolius), an emerging health food: insights into plant-microbe interactions and legume evolution.</title>
        <authorList>
            <person name="Hane J.K."/>
            <person name="Ming Y."/>
            <person name="Kamphuis L.G."/>
            <person name="Nelson M.N."/>
            <person name="Garg G."/>
            <person name="Atkins C.A."/>
            <person name="Bayer P.E."/>
            <person name="Bravo A."/>
            <person name="Bringans S."/>
            <person name="Cannon S."/>
            <person name="Edwards D."/>
            <person name="Foley R."/>
            <person name="Gao L.L."/>
            <person name="Harrison M.J."/>
            <person name="Huang W."/>
            <person name="Hurgobin B."/>
            <person name="Li S."/>
            <person name="Liu C.W."/>
            <person name="McGrath A."/>
            <person name="Morahan G."/>
            <person name="Murray J."/>
            <person name="Weller J."/>
            <person name="Jian J."/>
            <person name="Singh K.B."/>
        </authorList>
    </citation>
    <scope>NUCLEOTIDE SEQUENCE [LARGE SCALE GENOMIC DNA]</scope>
    <source>
        <strain evidence="2">cv. Tanjil</strain>
        <tissue evidence="1">Whole plant</tissue>
    </source>
</reference>
<gene>
    <name evidence="1" type="ORF">TanjilG_26453</name>
</gene>
<organism evidence="1 2">
    <name type="scientific">Lupinus angustifolius</name>
    <name type="common">Narrow-leaved blue lupine</name>
    <dbReference type="NCBI Taxonomy" id="3871"/>
    <lineage>
        <taxon>Eukaryota</taxon>
        <taxon>Viridiplantae</taxon>
        <taxon>Streptophyta</taxon>
        <taxon>Embryophyta</taxon>
        <taxon>Tracheophyta</taxon>
        <taxon>Spermatophyta</taxon>
        <taxon>Magnoliopsida</taxon>
        <taxon>eudicotyledons</taxon>
        <taxon>Gunneridae</taxon>
        <taxon>Pentapetalae</taxon>
        <taxon>rosids</taxon>
        <taxon>fabids</taxon>
        <taxon>Fabales</taxon>
        <taxon>Fabaceae</taxon>
        <taxon>Papilionoideae</taxon>
        <taxon>50 kb inversion clade</taxon>
        <taxon>genistoids sensu lato</taxon>
        <taxon>core genistoids</taxon>
        <taxon>Genisteae</taxon>
        <taxon>Lupinus</taxon>
    </lineage>
</organism>
<dbReference type="EMBL" id="CM007366">
    <property type="protein sequence ID" value="OIW09240.1"/>
    <property type="molecule type" value="Genomic_DNA"/>
</dbReference>
<dbReference type="InterPro" id="IPR006740">
    <property type="entry name" value="DUF604"/>
</dbReference>
<proteinExistence type="predicted"/>
<dbReference type="Proteomes" id="UP000188354">
    <property type="component" value="Chromosome LG06"/>
</dbReference>
<evidence type="ECO:0000313" key="1">
    <source>
        <dbReference type="EMBL" id="OIW09240.1"/>
    </source>
</evidence>
<dbReference type="Gene3D" id="3.90.550.50">
    <property type="match status" value="2"/>
</dbReference>
<dbReference type="OMA" id="KFESDPC"/>
<dbReference type="FunFam" id="3.90.550.50:FF:000006">
    <property type="entry name" value="Fringe-related protein-like"/>
    <property type="match status" value="2"/>
</dbReference>
<dbReference type="PANTHER" id="PTHR10811">
    <property type="entry name" value="FRINGE-RELATED"/>
    <property type="match status" value="1"/>
</dbReference>
<protein>
    <submittedName>
        <fullName evidence="1">Uncharacterized protein</fullName>
    </submittedName>
</protein>
<keyword evidence="2" id="KW-1185">Reference proteome</keyword>
<dbReference type="AlphaFoldDB" id="A0A1J7H8S0"/>